<evidence type="ECO:0000313" key="15">
    <source>
        <dbReference type="Proteomes" id="UP000502248"/>
    </source>
</evidence>
<evidence type="ECO:0000259" key="13">
    <source>
        <dbReference type="PROSITE" id="PS51464"/>
    </source>
</evidence>
<dbReference type="GO" id="GO:0016835">
    <property type="term" value="F:carbon-oxygen lyase activity"/>
    <property type="evidence" value="ECO:0007669"/>
    <property type="project" value="UniProtKB-UniRule"/>
</dbReference>
<dbReference type="InterPro" id="IPR040190">
    <property type="entry name" value="MURQ/GCKR"/>
</dbReference>
<feature type="active site" description="Proton donor" evidence="12">
    <location>
        <position position="85"/>
    </location>
</feature>
<dbReference type="CDD" id="cd05007">
    <property type="entry name" value="SIS_Etherase"/>
    <property type="match status" value="1"/>
</dbReference>
<comment type="miscellaneous">
    <text evidence="12">A lyase-type mechanism (elimination/hydration) is suggested for the cleavage of the lactyl ether bond of MurNAc 6-phosphate, with the formation of an alpha,beta-unsaturated aldehyde intermediate with (E)-stereochemistry, followed by the syn addition of water to give product.</text>
</comment>
<sequence length="321" mass="33669">MTSYFAQLTTEMNNPATSTIDESGTREMLLLMNQEDQRVPVSVRQEIDAIADAVDLLVKSLKNGGRMFYVGAGSSGRLGVLDASECPPTYGTDPALVQAYIAGGDTALRTAVEGCEDDADSGALLIREKGVGAGDVVIGITASGSTPYVLGAIRQAREIGAATVGVVTNKNSLLGDLCDVCIAPVVGPEVISGSTRLKSGSAQKLVLNMLTTGVMIKLGKVYNNLMVDLKASNSKLYDRSIRIVREVTGVSEQQAADTLKKAGLHVKTAILMLETGTDFGEATTLLELNEGRLKAAIRSRLGTLTAGSEIDGELSDGEIKQ</sequence>
<evidence type="ECO:0000256" key="9">
    <source>
        <dbReference type="ARBA" id="ARBA00070061"/>
    </source>
</evidence>
<evidence type="ECO:0000256" key="10">
    <source>
        <dbReference type="ARBA" id="ARBA00077905"/>
    </source>
</evidence>
<evidence type="ECO:0000256" key="8">
    <source>
        <dbReference type="ARBA" id="ARBA00067056"/>
    </source>
</evidence>
<reference evidence="14 15" key="1">
    <citation type="submission" date="2020-04" db="EMBL/GenBank/DDBJ databases">
        <title>Genome sequencing of novel species.</title>
        <authorList>
            <person name="Heo J."/>
            <person name="Kim S.-J."/>
            <person name="Kim J.-S."/>
            <person name="Hong S.-B."/>
            <person name="Kwon S.-W."/>
        </authorList>
    </citation>
    <scope>NUCLEOTIDE SEQUENCE [LARGE SCALE GENOMIC DNA]</scope>
    <source>
        <strain evidence="14 15">MFER-1</strain>
    </source>
</reference>
<evidence type="ECO:0000256" key="5">
    <source>
        <dbReference type="ARBA" id="ARBA00060595"/>
    </source>
</evidence>
<keyword evidence="15" id="KW-1185">Reference proteome</keyword>
<dbReference type="AlphaFoldDB" id="A0A7Z2ZR82"/>
<name>A0A7Z2ZR82_9BACL</name>
<dbReference type="GO" id="GO:0097367">
    <property type="term" value="F:carbohydrate derivative binding"/>
    <property type="evidence" value="ECO:0007669"/>
    <property type="project" value="InterPro"/>
</dbReference>
<dbReference type="FunFam" id="1.10.8.1080:FF:000001">
    <property type="entry name" value="N-acetylmuramic acid 6-phosphate etherase"/>
    <property type="match status" value="1"/>
</dbReference>
<evidence type="ECO:0000256" key="11">
    <source>
        <dbReference type="ARBA" id="ARBA00084049"/>
    </source>
</evidence>
<dbReference type="Pfam" id="PF22645">
    <property type="entry name" value="GKRP_SIS_N"/>
    <property type="match status" value="1"/>
</dbReference>
<evidence type="ECO:0000256" key="7">
    <source>
        <dbReference type="ARBA" id="ARBA00061234"/>
    </source>
</evidence>
<dbReference type="SUPFAM" id="SSF53697">
    <property type="entry name" value="SIS domain"/>
    <property type="match status" value="1"/>
</dbReference>
<keyword evidence="2 12" id="KW-0456">Lyase</keyword>
<comment type="pathway">
    <text evidence="6">Cell wall biogenesis.</text>
</comment>
<dbReference type="InterPro" id="IPR046348">
    <property type="entry name" value="SIS_dom_sf"/>
</dbReference>
<comment type="function">
    <text evidence="12">Specifically catalyzes the cleavage of the D-lactyl ether substituent of MurNAc 6-phosphate, producing GlcNAc 6-phosphate and D-lactate.</text>
</comment>
<dbReference type="HAMAP" id="MF_00068">
    <property type="entry name" value="MurQ"/>
    <property type="match status" value="1"/>
</dbReference>
<dbReference type="PANTHER" id="PTHR10088:SF4">
    <property type="entry name" value="GLUCOKINASE REGULATORY PROTEIN"/>
    <property type="match status" value="1"/>
</dbReference>
<dbReference type="KEGG" id="cheb:HH215_34325"/>
<feature type="active site" evidence="12">
    <location>
        <position position="116"/>
    </location>
</feature>
<dbReference type="NCBIfam" id="TIGR00274">
    <property type="entry name" value="N-acetylmuramic acid 6-phosphate etherase"/>
    <property type="match status" value="1"/>
</dbReference>
<evidence type="ECO:0000256" key="12">
    <source>
        <dbReference type="HAMAP-Rule" id="MF_00068"/>
    </source>
</evidence>
<comment type="catalytic activity">
    <reaction evidence="4 12">
        <text>N-acetyl-D-muramate 6-phosphate + H2O = N-acetyl-D-glucosamine 6-phosphate + (R)-lactate</text>
        <dbReference type="Rhea" id="RHEA:26410"/>
        <dbReference type="ChEBI" id="CHEBI:15377"/>
        <dbReference type="ChEBI" id="CHEBI:16004"/>
        <dbReference type="ChEBI" id="CHEBI:57513"/>
        <dbReference type="ChEBI" id="CHEBI:58722"/>
        <dbReference type="EC" id="4.2.1.126"/>
    </reaction>
</comment>
<dbReference type="GO" id="GO:0097173">
    <property type="term" value="P:N-acetylmuramic acid catabolic process"/>
    <property type="evidence" value="ECO:0007669"/>
    <property type="project" value="UniProtKB-UniPathway"/>
</dbReference>
<feature type="domain" description="SIS" evidence="13">
    <location>
        <begin position="57"/>
        <end position="220"/>
    </location>
</feature>
<dbReference type="UniPathway" id="UPA00342"/>
<gene>
    <name evidence="12 14" type="primary">murQ</name>
    <name evidence="14" type="ORF">HH215_34325</name>
</gene>
<dbReference type="PROSITE" id="PS01272">
    <property type="entry name" value="GCKR"/>
    <property type="match status" value="1"/>
</dbReference>
<organism evidence="14 15">
    <name type="scientific">Cohnella herbarum</name>
    <dbReference type="NCBI Taxonomy" id="2728023"/>
    <lineage>
        <taxon>Bacteria</taxon>
        <taxon>Bacillati</taxon>
        <taxon>Bacillota</taxon>
        <taxon>Bacilli</taxon>
        <taxon>Bacillales</taxon>
        <taxon>Paenibacillaceae</taxon>
        <taxon>Cohnella</taxon>
    </lineage>
</organism>
<accession>A0A7Z2ZR82</accession>
<evidence type="ECO:0000256" key="3">
    <source>
        <dbReference type="ARBA" id="ARBA00023277"/>
    </source>
</evidence>
<comment type="pathway">
    <text evidence="12">Amino-sugar metabolism; N-acetylmuramate degradation.</text>
</comment>
<proteinExistence type="inferred from homology"/>
<dbReference type="PROSITE" id="PS51464">
    <property type="entry name" value="SIS"/>
    <property type="match status" value="1"/>
</dbReference>
<evidence type="ECO:0000313" key="14">
    <source>
        <dbReference type="EMBL" id="QJD87772.1"/>
    </source>
</evidence>
<dbReference type="Pfam" id="PF20741">
    <property type="entry name" value="GKRP-like_C"/>
    <property type="match status" value="1"/>
</dbReference>
<dbReference type="GO" id="GO:0046348">
    <property type="term" value="P:amino sugar catabolic process"/>
    <property type="evidence" value="ECO:0007669"/>
    <property type="project" value="InterPro"/>
</dbReference>
<dbReference type="EC" id="4.2.1.126" evidence="8 12"/>
<dbReference type="Gene3D" id="1.10.8.1080">
    <property type="match status" value="1"/>
</dbReference>
<evidence type="ECO:0000256" key="4">
    <source>
        <dbReference type="ARBA" id="ARBA00051747"/>
    </source>
</evidence>
<comment type="subunit">
    <text evidence="1 12">Homodimer.</text>
</comment>
<dbReference type="RefSeq" id="WP_169284014.1">
    <property type="nucleotide sequence ID" value="NZ_CP051680.1"/>
</dbReference>
<dbReference type="InterPro" id="IPR001347">
    <property type="entry name" value="SIS_dom"/>
</dbReference>
<dbReference type="PANTHER" id="PTHR10088">
    <property type="entry name" value="GLUCOKINASE REGULATORY PROTEIN"/>
    <property type="match status" value="1"/>
</dbReference>
<dbReference type="GO" id="GO:0016803">
    <property type="term" value="F:ether hydrolase activity"/>
    <property type="evidence" value="ECO:0007669"/>
    <property type="project" value="TreeGrafter"/>
</dbReference>
<evidence type="ECO:0000256" key="6">
    <source>
        <dbReference type="ARBA" id="ARBA00060672"/>
    </source>
</evidence>
<protein>
    <recommendedName>
        <fullName evidence="9 12">N-acetylmuramic acid 6-phosphate etherase</fullName>
        <shortName evidence="12">MurNAc-6-P etherase</shortName>
        <ecNumber evidence="8 12">4.2.1.126</ecNumber>
    </recommendedName>
    <alternativeName>
        <fullName evidence="11 12">N-acetylmuramic acid 6-phosphate hydrolase</fullName>
    </alternativeName>
    <alternativeName>
        <fullName evidence="10 12">N-acetylmuramic acid 6-phosphate lyase</fullName>
    </alternativeName>
</protein>
<comment type="pathway">
    <text evidence="5">Amino-sugar metabolism; 1,6-anhydro-N-acetylmuramate degradation.</text>
</comment>
<dbReference type="InterPro" id="IPR005486">
    <property type="entry name" value="Glucokinase_regulatory_CS"/>
</dbReference>
<dbReference type="InterPro" id="IPR005488">
    <property type="entry name" value="Etherase_MurQ"/>
</dbReference>
<dbReference type="NCBIfam" id="NF003915">
    <property type="entry name" value="PRK05441.1"/>
    <property type="match status" value="1"/>
</dbReference>
<dbReference type="GO" id="GO:0009254">
    <property type="term" value="P:peptidoglycan turnover"/>
    <property type="evidence" value="ECO:0007669"/>
    <property type="project" value="TreeGrafter"/>
</dbReference>
<keyword evidence="3 12" id="KW-0119">Carbohydrate metabolism</keyword>
<evidence type="ECO:0000256" key="1">
    <source>
        <dbReference type="ARBA" id="ARBA00011738"/>
    </source>
</evidence>
<comment type="similarity">
    <text evidence="7 12">Belongs to the GCKR-like family. MurNAc-6-P etherase subfamily.</text>
</comment>
<dbReference type="Gene3D" id="3.40.50.10490">
    <property type="entry name" value="Glucose-6-phosphate isomerase like protein, domain 1"/>
    <property type="match status" value="1"/>
</dbReference>
<evidence type="ECO:0000256" key="2">
    <source>
        <dbReference type="ARBA" id="ARBA00023239"/>
    </source>
</evidence>
<dbReference type="NCBIfam" id="NF009222">
    <property type="entry name" value="PRK12570.1"/>
    <property type="match status" value="1"/>
</dbReference>
<dbReference type="Proteomes" id="UP000502248">
    <property type="component" value="Chromosome"/>
</dbReference>
<dbReference type="EMBL" id="CP051680">
    <property type="protein sequence ID" value="QJD87772.1"/>
    <property type="molecule type" value="Genomic_DNA"/>
</dbReference>
<dbReference type="FunFam" id="3.40.50.10490:FF:000014">
    <property type="entry name" value="N-acetylmuramic acid 6-phosphate etherase"/>
    <property type="match status" value="1"/>
</dbReference>